<dbReference type="AlphaFoldDB" id="A0A8B6D265"/>
<comment type="caution">
    <text evidence="2">The sequence shown here is derived from an EMBL/GenBank/DDBJ whole genome shotgun (WGS) entry which is preliminary data.</text>
</comment>
<dbReference type="InterPro" id="IPR042868">
    <property type="entry name" value="PHYHIP/PHYHIPL"/>
</dbReference>
<dbReference type="PANTHER" id="PTHR15698:SF10">
    <property type="entry name" value="PHYTANOYL-COA HYDROXYLASE-INTERACTING PROTEIN-LIKE C-TERMINAL DOMAIN-CONTAINING PROTEIN"/>
    <property type="match status" value="1"/>
</dbReference>
<feature type="domain" description="Phytanoyl-CoA hydroxylase-interacting protein-like C-terminal" evidence="1">
    <location>
        <begin position="239"/>
        <end position="417"/>
    </location>
</feature>
<dbReference type="OrthoDB" id="6132336at2759"/>
<evidence type="ECO:0000259" key="1">
    <source>
        <dbReference type="Pfam" id="PF19281"/>
    </source>
</evidence>
<dbReference type="EMBL" id="UYJE01002699">
    <property type="protein sequence ID" value="VDI12975.1"/>
    <property type="molecule type" value="Genomic_DNA"/>
</dbReference>
<sequence length="455" mass="52851">MSTLEVFFRGQIDSICGQICFKVIIPNQDVDILMLFLVYEHAPHYGISLTADTSTKEHELPMNFLSGSGCSYCLEIYGLRKKIESDREFYEYQSYGRKVFQVMKGHSASNLNLNLRLSTQECAFLPVDCASKDNLQISIHHKPNSRYTFKSNQKYQSDKTWILIFKQHGEKISFFIYTGKRLKFTLPFELHAARNCEIKAIIGSVLYESDVVRIIANEVNSEKLRFKSYFTKQEYQALLKRTLSFIKTLPGKFQTIDYLYRNKSEMYFASIREYHSGIMKPYKKDHNGDPYSVINGHIDGLFFSTALDFQTMKPLPESLYGPVRFNIDASTLFTPNFNLYFADFYCHYRVHYVTVVLTPKRSPTDKFCEGRLHKLDIRHNPFICLSETKEDFYEVIVYLSNGIRVEVFYTEAVNISRIIENQQGHFERVPTIGRGETDTLFPYSTKVKTSSVEAS</sequence>
<evidence type="ECO:0000313" key="2">
    <source>
        <dbReference type="EMBL" id="VDI12975.1"/>
    </source>
</evidence>
<proteinExistence type="predicted"/>
<organism evidence="2 3">
    <name type="scientific">Mytilus galloprovincialis</name>
    <name type="common">Mediterranean mussel</name>
    <dbReference type="NCBI Taxonomy" id="29158"/>
    <lineage>
        <taxon>Eukaryota</taxon>
        <taxon>Metazoa</taxon>
        <taxon>Spiralia</taxon>
        <taxon>Lophotrochozoa</taxon>
        <taxon>Mollusca</taxon>
        <taxon>Bivalvia</taxon>
        <taxon>Autobranchia</taxon>
        <taxon>Pteriomorphia</taxon>
        <taxon>Mytilida</taxon>
        <taxon>Mytiloidea</taxon>
        <taxon>Mytilidae</taxon>
        <taxon>Mytilinae</taxon>
        <taxon>Mytilus</taxon>
    </lineage>
</organism>
<reference evidence="2" key="1">
    <citation type="submission" date="2018-11" db="EMBL/GenBank/DDBJ databases">
        <authorList>
            <person name="Alioto T."/>
            <person name="Alioto T."/>
        </authorList>
    </citation>
    <scope>NUCLEOTIDE SEQUENCE</scope>
</reference>
<gene>
    <name evidence="2" type="ORF">MGAL_10B088733</name>
</gene>
<name>A0A8B6D265_MYTGA</name>
<keyword evidence="3" id="KW-1185">Reference proteome</keyword>
<dbReference type="Pfam" id="PF19281">
    <property type="entry name" value="PHYHIP_C"/>
    <property type="match status" value="1"/>
</dbReference>
<evidence type="ECO:0000313" key="3">
    <source>
        <dbReference type="Proteomes" id="UP000596742"/>
    </source>
</evidence>
<dbReference type="InterPro" id="IPR045545">
    <property type="entry name" value="PHYIP/PHIPL_C"/>
</dbReference>
<dbReference type="PANTHER" id="PTHR15698">
    <property type="entry name" value="PROTEIN CBG15099"/>
    <property type="match status" value="1"/>
</dbReference>
<dbReference type="Proteomes" id="UP000596742">
    <property type="component" value="Unassembled WGS sequence"/>
</dbReference>
<protein>
    <recommendedName>
        <fullName evidence="1">Phytanoyl-CoA hydroxylase-interacting protein-like C-terminal domain-containing protein</fullName>
    </recommendedName>
</protein>
<accession>A0A8B6D265</accession>